<keyword evidence="2" id="KW-1185">Reference proteome</keyword>
<name>A0A3M7RN09_BRAPC</name>
<gene>
    <name evidence="1" type="ORF">BpHYR1_004086</name>
</gene>
<reference evidence="1 2" key="1">
    <citation type="journal article" date="2018" name="Sci. Rep.">
        <title>Genomic signatures of local adaptation to the degree of environmental predictability in rotifers.</title>
        <authorList>
            <person name="Franch-Gras L."/>
            <person name="Hahn C."/>
            <person name="Garcia-Roger E.M."/>
            <person name="Carmona M.J."/>
            <person name="Serra M."/>
            <person name="Gomez A."/>
        </authorList>
    </citation>
    <scope>NUCLEOTIDE SEQUENCE [LARGE SCALE GENOMIC DNA]</scope>
    <source>
        <strain evidence="1">HYR1</strain>
    </source>
</reference>
<evidence type="ECO:0000313" key="1">
    <source>
        <dbReference type="EMBL" id="RNA24963.1"/>
    </source>
</evidence>
<sequence>MENDIFIFHLISHCSSSLSKSSCQNSRKLDLDFRLFQKIPFILPGFAFTRSEKDDENIQCADENNLQEENDKILKRKN</sequence>
<protein>
    <submittedName>
        <fullName evidence="1">Uncharacterized protein</fullName>
    </submittedName>
</protein>
<accession>A0A3M7RN09</accession>
<dbReference type="EMBL" id="REGN01003006">
    <property type="protein sequence ID" value="RNA24963.1"/>
    <property type="molecule type" value="Genomic_DNA"/>
</dbReference>
<organism evidence="1 2">
    <name type="scientific">Brachionus plicatilis</name>
    <name type="common">Marine rotifer</name>
    <name type="synonym">Brachionus muelleri</name>
    <dbReference type="NCBI Taxonomy" id="10195"/>
    <lineage>
        <taxon>Eukaryota</taxon>
        <taxon>Metazoa</taxon>
        <taxon>Spiralia</taxon>
        <taxon>Gnathifera</taxon>
        <taxon>Rotifera</taxon>
        <taxon>Eurotatoria</taxon>
        <taxon>Monogononta</taxon>
        <taxon>Pseudotrocha</taxon>
        <taxon>Ploima</taxon>
        <taxon>Brachionidae</taxon>
        <taxon>Brachionus</taxon>
    </lineage>
</organism>
<proteinExistence type="predicted"/>
<dbReference type="Proteomes" id="UP000276133">
    <property type="component" value="Unassembled WGS sequence"/>
</dbReference>
<comment type="caution">
    <text evidence="1">The sequence shown here is derived from an EMBL/GenBank/DDBJ whole genome shotgun (WGS) entry which is preliminary data.</text>
</comment>
<dbReference type="AlphaFoldDB" id="A0A3M7RN09"/>
<evidence type="ECO:0000313" key="2">
    <source>
        <dbReference type="Proteomes" id="UP000276133"/>
    </source>
</evidence>